<sequence length="258" mass="28713">MKKGDLISIEFTGREKSTGKVFDTTQKEVAEKEGLSTEGREYGPVSVVAGNGEVLPGLDNALVEMKVGEKKKIELTPEMAFGNRHAQLVKVLPLSEFKKNNIPPVPGTWINANEMMGKVQSVSGGRVRVDFNPELAGKEVEYELKILKHFTDEKEMLDVLTNKIFRGNEKPHVKREGEIVTVSGPIPVMTRYQRGLAMFSKVVLEIIPSVKKVNLQSLVEKKDVENTHIHEDGTIHSNDAHASHGHAHDHDHEHGHTH</sequence>
<dbReference type="SUPFAM" id="SSF54534">
    <property type="entry name" value="FKBP-like"/>
    <property type="match status" value="1"/>
</dbReference>
<evidence type="ECO:0000256" key="1">
    <source>
        <dbReference type="ARBA" id="ARBA00000971"/>
    </source>
</evidence>
<dbReference type="Gene3D" id="2.40.10.330">
    <property type="match status" value="1"/>
</dbReference>
<feature type="domain" description="PPIase FKBP-type" evidence="8">
    <location>
        <begin position="4"/>
        <end position="104"/>
    </location>
</feature>
<keyword evidence="3 5" id="KW-0697">Rotamase</keyword>
<organism evidence="9 10">
    <name type="scientific">Candidatus Iainarchaeum sp</name>
    <dbReference type="NCBI Taxonomy" id="3101447"/>
    <lineage>
        <taxon>Archaea</taxon>
        <taxon>Candidatus Iainarchaeota</taxon>
        <taxon>Candidatus Iainarchaeia</taxon>
        <taxon>Candidatus Iainarchaeales</taxon>
        <taxon>Candidatus Iainarchaeaceae</taxon>
        <taxon>Candidatus Iainarchaeum</taxon>
    </lineage>
</organism>
<dbReference type="GO" id="GO:0003755">
    <property type="term" value="F:peptidyl-prolyl cis-trans isomerase activity"/>
    <property type="evidence" value="ECO:0007669"/>
    <property type="project" value="UniProtKB-UniRule"/>
</dbReference>
<evidence type="ECO:0000256" key="7">
    <source>
        <dbReference type="SAM" id="MobiDB-lite"/>
    </source>
</evidence>
<dbReference type="InterPro" id="IPR001179">
    <property type="entry name" value="PPIase_FKBP_dom"/>
</dbReference>
<reference evidence="9" key="1">
    <citation type="submission" date="2019-03" db="EMBL/GenBank/DDBJ databases">
        <title>Lake Tanganyika Metagenome-Assembled Genomes (MAGs).</title>
        <authorList>
            <person name="Tran P."/>
        </authorList>
    </citation>
    <scope>NUCLEOTIDE SEQUENCE</scope>
    <source>
        <strain evidence="9">M_DeepCast_50m_m2_156</strain>
    </source>
</reference>
<gene>
    <name evidence="9" type="ORF">FJY86_02600</name>
</gene>
<evidence type="ECO:0000256" key="4">
    <source>
        <dbReference type="ARBA" id="ARBA00023235"/>
    </source>
</evidence>
<evidence type="ECO:0000256" key="6">
    <source>
        <dbReference type="RuleBase" id="RU003915"/>
    </source>
</evidence>
<proteinExistence type="inferred from homology"/>
<dbReference type="Gene3D" id="3.10.50.40">
    <property type="match status" value="1"/>
</dbReference>
<dbReference type="PANTHER" id="PTHR47861:SF2">
    <property type="entry name" value="LONG-TYPE PEPTIDYL-PROLYL CIS-TRANS ISOMERASE"/>
    <property type="match status" value="1"/>
</dbReference>
<dbReference type="PROSITE" id="PS50059">
    <property type="entry name" value="FKBP_PPIASE"/>
    <property type="match status" value="1"/>
</dbReference>
<accession>A0A8T4C6Q3</accession>
<evidence type="ECO:0000313" key="10">
    <source>
        <dbReference type="Proteomes" id="UP000774699"/>
    </source>
</evidence>
<evidence type="ECO:0000259" key="8">
    <source>
        <dbReference type="PROSITE" id="PS50059"/>
    </source>
</evidence>
<dbReference type="Pfam" id="PF22199">
    <property type="entry name" value="FKBP26_IF"/>
    <property type="match status" value="1"/>
</dbReference>
<protein>
    <recommendedName>
        <fullName evidence="6">Peptidyl-prolyl cis-trans isomerase</fullName>
        <ecNumber evidence="6">5.2.1.8</ecNumber>
    </recommendedName>
</protein>
<dbReference type="InterPro" id="IPR054016">
    <property type="entry name" value="FKBP26_IF"/>
</dbReference>
<keyword evidence="4 5" id="KW-0413">Isomerase</keyword>
<evidence type="ECO:0000256" key="3">
    <source>
        <dbReference type="ARBA" id="ARBA00023110"/>
    </source>
</evidence>
<dbReference type="AlphaFoldDB" id="A0A8T4C6Q3"/>
<dbReference type="Pfam" id="PF00254">
    <property type="entry name" value="FKBP_C"/>
    <property type="match status" value="1"/>
</dbReference>
<dbReference type="PANTHER" id="PTHR47861">
    <property type="entry name" value="FKBP-TYPE PEPTIDYL-PROLYL CIS-TRANS ISOMERASE SLYD"/>
    <property type="match status" value="1"/>
</dbReference>
<comment type="similarity">
    <text evidence="2 6">Belongs to the FKBP-type PPIase family.</text>
</comment>
<evidence type="ECO:0000313" key="9">
    <source>
        <dbReference type="EMBL" id="MBM3282206.1"/>
    </source>
</evidence>
<comment type="caution">
    <text evidence="9">The sequence shown here is derived from an EMBL/GenBank/DDBJ whole genome shotgun (WGS) entry which is preliminary data.</text>
</comment>
<evidence type="ECO:0000256" key="5">
    <source>
        <dbReference type="PROSITE-ProRule" id="PRU00277"/>
    </source>
</evidence>
<dbReference type="InterPro" id="IPR046357">
    <property type="entry name" value="PPIase_dom_sf"/>
</dbReference>
<feature type="region of interest" description="Disordered" evidence="7">
    <location>
        <begin position="234"/>
        <end position="258"/>
    </location>
</feature>
<dbReference type="EMBL" id="VGJJ01000015">
    <property type="protein sequence ID" value="MBM3282206.1"/>
    <property type="molecule type" value="Genomic_DNA"/>
</dbReference>
<dbReference type="EC" id="5.2.1.8" evidence="6"/>
<evidence type="ECO:0000256" key="2">
    <source>
        <dbReference type="ARBA" id="ARBA00006577"/>
    </source>
</evidence>
<name>A0A8T4C6Q3_9ARCH</name>
<dbReference type="Proteomes" id="UP000774699">
    <property type="component" value="Unassembled WGS sequence"/>
</dbReference>
<dbReference type="InterPro" id="IPR048261">
    <property type="entry name" value="SlpA/SlyD-like_ins_sf"/>
</dbReference>
<comment type="catalytic activity">
    <reaction evidence="1 5 6">
        <text>[protein]-peptidylproline (omega=180) = [protein]-peptidylproline (omega=0)</text>
        <dbReference type="Rhea" id="RHEA:16237"/>
        <dbReference type="Rhea" id="RHEA-COMP:10747"/>
        <dbReference type="Rhea" id="RHEA-COMP:10748"/>
        <dbReference type="ChEBI" id="CHEBI:83833"/>
        <dbReference type="ChEBI" id="CHEBI:83834"/>
        <dbReference type="EC" id="5.2.1.8"/>
    </reaction>
</comment>